<reference evidence="1 2" key="1">
    <citation type="submission" date="2016-08" db="EMBL/GenBank/DDBJ databases">
        <title>Complete genome sequence of Streptomyces agglomeratus strain 6-3-2, a novel anti-MRSA actinomycete isolated from Wuli of Tebit, China.</title>
        <authorList>
            <person name="Chen X."/>
        </authorList>
    </citation>
    <scope>NUCLEOTIDE SEQUENCE [LARGE SCALE GENOMIC DNA]</scope>
    <source>
        <strain evidence="1 2">6-3-2</strain>
    </source>
</reference>
<name>A0A1E5NYM8_9ACTN</name>
<protein>
    <submittedName>
        <fullName evidence="1">Uncharacterized protein</fullName>
    </submittedName>
</protein>
<dbReference type="InterPro" id="IPR046042">
    <property type="entry name" value="DUF6000"/>
</dbReference>
<dbReference type="AlphaFoldDB" id="A0A1E5NYM8"/>
<proteinExistence type="predicted"/>
<evidence type="ECO:0000313" key="1">
    <source>
        <dbReference type="EMBL" id="OEJ21397.1"/>
    </source>
</evidence>
<sequence>MITYIERLIQQLDDSTGPSYDARAELIDIGSDAIPAIINGLPSLGGFGQLTARGSDHRRYRFRERLGDLLLPARTATPAAYSFPLARLGTHADAEILTAYLDGYLPRTGSASDQPAALGGLLRLDAHLWCLAPVAAEGRGRARCPAGSAGTASWILSAGGARRWGPTLSSVRCWPARRAQVQHDWAAAGAASVGCPRMWGQLVAAYLT</sequence>
<keyword evidence="2" id="KW-1185">Reference proteome</keyword>
<dbReference type="RefSeq" id="WP_069936113.1">
    <property type="nucleotide sequence ID" value="NZ_MEHJ01000002.1"/>
</dbReference>
<dbReference type="EMBL" id="MEHJ01000002">
    <property type="protein sequence ID" value="OEJ21397.1"/>
    <property type="molecule type" value="Genomic_DNA"/>
</dbReference>
<comment type="caution">
    <text evidence="1">The sequence shown here is derived from an EMBL/GenBank/DDBJ whole genome shotgun (WGS) entry which is preliminary data.</text>
</comment>
<dbReference type="Proteomes" id="UP000095759">
    <property type="component" value="Unassembled WGS sequence"/>
</dbReference>
<gene>
    <name evidence="1" type="ORF">AS594_38110</name>
</gene>
<organism evidence="1 2">
    <name type="scientific">Streptomyces agglomeratus</name>
    <dbReference type="NCBI Taxonomy" id="285458"/>
    <lineage>
        <taxon>Bacteria</taxon>
        <taxon>Bacillati</taxon>
        <taxon>Actinomycetota</taxon>
        <taxon>Actinomycetes</taxon>
        <taxon>Kitasatosporales</taxon>
        <taxon>Streptomycetaceae</taxon>
        <taxon>Streptomyces</taxon>
    </lineage>
</organism>
<dbReference type="Pfam" id="PF19463">
    <property type="entry name" value="DUF6000"/>
    <property type="match status" value="1"/>
</dbReference>
<evidence type="ECO:0000313" key="2">
    <source>
        <dbReference type="Proteomes" id="UP000095759"/>
    </source>
</evidence>
<accession>A0A1E5NYM8</accession>